<protein>
    <submittedName>
        <fullName evidence="1">Uncharacterized protein</fullName>
    </submittedName>
</protein>
<name>A0A5E7XU25_9SPHN</name>
<dbReference type="Proteomes" id="UP000326857">
    <property type="component" value="Unassembled WGS sequence"/>
</dbReference>
<organism evidence="1 2">
    <name type="scientific">Sphingomonas aurantiaca</name>
    <dbReference type="NCBI Taxonomy" id="185949"/>
    <lineage>
        <taxon>Bacteria</taxon>
        <taxon>Pseudomonadati</taxon>
        <taxon>Pseudomonadota</taxon>
        <taxon>Alphaproteobacteria</taxon>
        <taxon>Sphingomonadales</taxon>
        <taxon>Sphingomonadaceae</taxon>
        <taxon>Sphingomonas</taxon>
    </lineage>
</organism>
<dbReference type="AlphaFoldDB" id="A0A5E7XU25"/>
<reference evidence="1 2" key="1">
    <citation type="submission" date="2019-09" db="EMBL/GenBank/DDBJ databases">
        <authorList>
            <person name="Dittami M. S."/>
        </authorList>
    </citation>
    <scope>NUCLEOTIDE SEQUENCE [LARGE SCALE GENOMIC DNA]</scope>
    <source>
        <strain evidence="1">SPHINGO391</strain>
    </source>
</reference>
<proteinExistence type="predicted"/>
<evidence type="ECO:0000313" key="1">
    <source>
        <dbReference type="EMBL" id="VVS97661.1"/>
    </source>
</evidence>
<dbReference type="EMBL" id="CABVLI010000011">
    <property type="protein sequence ID" value="VVS97661.1"/>
    <property type="molecule type" value="Genomic_DNA"/>
</dbReference>
<gene>
    <name evidence="1" type="ORF">SPHINGO391_190010</name>
</gene>
<accession>A0A5E7XU25</accession>
<sequence length="65" mass="6896">MSDYVSKRLEMLDVAQSGGRRASAKLTKLGHSDAAPLAREITRSRSSIVARRASQSPCACTSAST</sequence>
<evidence type="ECO:0000313" key="2">
    <source>
        <dbReference type="Proteomes" id="UP000326857"/>
    </source>
</evidence>